<evidence type="ECO:0000256" key="4">
    <source>
        <dbReference type="ARBA" id="ARBA00022691"/>
    </source>
</evidence>
<evidence type="ECO:0000256" key="3">
    <source>
        <dbReference type="ARBA" id="ARBA00022679"/>
    </source>
</evidence>
<evidence type="ECO:0000313" key="8">
    <source>
        <dbReference type="Proteomes" id="UP000258522"/>
    </source>
</evidence>
<dbReference type="FunFam" id="3.40.50.150:FF:000115">
    <property type="entry name" value="Cyclopropane mycolic acid synthase 1"/>
    <property type="match status" value="1"/>
</dbReference>
<keyword evidence="2 7" id="KW-0489">Methyltransferase</keyword>
<dbReference type="Proteomes" id="UP000258522">
    <property type="component" value="Unassembled WGS sequence"/>
</dbReference>
<dbReference type="CDD" id="cd02440">
    <property type="entry name" value="AdoMet_MTases"/>
    <property type="match status" value="1"/>
</dbReference>
<keyword evidence="4" id="KW-0949">S-adenosyl-L-methionine</keyword>
<comment type="similarity">
    <text evidence="1">Belongs to the CFA/CMAS family.</text>
</comment>
<evidence type="ECO:0000256" key="1">
    <source>
        <dbReference type="ARBA" id="ARBA00010815"/>
    </source>
</evidence>
<dbReference type="AlphaFoldDB" id="A0A3E1HIG2"/>
<keyword evidence="8" id="KW-1185">Reference proteome</keyword>
<dbReference type="EMBL" id="QAYL01000006">
    <property type="protein sequence ID" value="RFD26251.1"/>
    <property type="molecule type" value="Genomic_DNA"/>
</dbReference>
<dbReference type="GO" id="GO:0008168">
    <property type="term" value="F:methyltransferase activity"/>
    <property type="evidence" value="ECO:0007669"/>
    <property type="project" value="UniProtKB-KW"/>
</dbReference>
<dbReference type="InterPro" id="IPR050723">
    <property type="entry name" value="CFA/CMAS"/>
</dbReference>
<dbReference type="PANTHER" id="PTHR43667">
    <property type="entry name" value="CYCLOPROPANE-FATTY-ACYL-PHOSPHOLIPID SYNTHASE"/>
    <property type="match status" value="1"/>
</dbReference>
<name>A0A3E1HIG2_9MYCO</name>
<protein>
    <submittedName>
        <fullName evidence="7">SAM-dependent methyltransferase</fullName>
    </submittedName>
</protein>
<evidence type="ECO:0000256" key="2">
    <source>
        <dbReference type="ARBA" id="ARBA00022603"/>
    </source>
</evidence>
<feature type="active site" evidence="6">
    <location>
        <position position="275"/>
    </location>
</feature>
<dbReference type="RefSeq" id="WP_116539672.1">
    <property type="nucleotide sequence ID" value="NZ_QAYL01000006.1"/>
</dbReference>
<dbReference type="InterPro" id="IPR047672">
    <property type="entry name" value="CMAS_actinobact"/>
</dbReference>
<dbReference type="PANTHER" id="PTHR43667:SF1">
    <property type="entry name" value="CYCLOPROPANE-FATTY-ACYL-PHOSPHOLIPID SYNTHASE"/>
    <property type="match status" value="1"/>
</dbReference>
<gene>
    <name evidence="7" type="ORF">MUBE_04680</name>
</gene>
<dbReference type="OrthoDB" id="9782855at2"/>
<sequence length="297" mass="33969">MSYNPASVTRAQSNIDDVQAHYDLSNEFFALFQDPTRTYSCAYFPREDMTLYEAQVAKLDLTLDKLGLQSGMTLLDIGCGWGSVMKRAIERYDVNVVGLTLSKNQHAYCQQVLDKIDSTRSRRALLCDWADFDEPVDRIVIIEALEHFGFDRYDDFFKFAYSTLPTDGVMLLHSITGLHPKQVIKRGIPMTMEIAKFIRFIINDIFPGGRLPMIETIEEHSTKVGFKIARTQSLQSDFAKTLDLWAEALQAHKDEAIAIQSEEMYERYMKYLTGCAKAFRIGYIDCNQFTLEKQAAP</sequence>
<reference evidence="7 8" key="1">
    <citation type="submission" date="2018-07" db="EMBL/GenBank/DDBJ databases">
        <title>Whole genome sequence of Mycobacterium uberis.</title>
        <authorList>
            <person name="Benjak A."/>
        </authorList>
    </citation>
    <scope>NUCLEOTIDE SEQUENCE [LARGE SCALE GENOMIC DNA]</scope>
    <source>
        <strain evidence="7 8">Jura</strain>
    </source>
</reference>
<proteinExistence type="inferred from homology"/>
<comment type="caution">
    <text evidence="7">The sequence shown here is derived from an EMBL/GenBank/DDBJ whole genome shotgun (WGS) entry which is preliminary data.</text>
</comment>
<dbReference type="InterPro" id="IPR029063">
    <property type="entry name" value="SAM-dependent_MTases_sf"/>
</dbReference>
<dbReference type="SUPFAM" id="SSF53335">
    <property type="entry name" value="S-adenosyl-L-methionine-dependent methyltransferases"/>
    <property type="match status" value="1"/>
</dbReference>
<evidence type="ECO:0000256" key="6">
    <source>
        <dbReference type="PIRSR" id="PIRSR003085-1"/>
    </source>
</evidence>
<dbReference type="GO" id="GO:0008610">
    <property type="term" value="P:lipid biosynthetic process"/>
    <property type="evidence" value="ECO:0007669"/>
    <property type="project" value="InterPro"/>
</dbReference>
<evidence type="ECO:0000256" key="5">
    <source>
        <dbReference type="ARBA" id="ARBA00023098"/>
    </source>
</evidence>
<dbReference type="PIRSF" id="PIRSF003085">
    <property type="entry name" value="CMAS"/>
    <property type="match status" value="1"/>
</dbReference>
<evidence type="ECO:0000313" key="7">
    <source>
        <dbReference type="EMBL" id="RFD26251.1"/>
    </source>
</evidence>
<dbReference type="Pfam" id="PF02353">
    <property type="entry name" value="CMAS"/>
    <property type="match status" value="1"/>
</dbReference>
<organism evidence="7 8">
    <name type="scientific">Mycobacterium uberis</name>
    <dbReference type="NCBI Taxonomy" id="2162698"/>
    <lineage>
        <taxon>Bacteria</taxon>
        <taxon>Bacillati</taxon>
        <taxon>Actinomycetota</taxon>
        <taxon>Actinomycetes</taxon>
        <taxon>Mycobacteriales</taxon>
        <taxon>Mycobacteriaceae</taxon>
        <taxon>Mycobacterium</taxon>
    </lineage>
</organism>
<dbReference type="NCBIfam" id="NF040660">
    <property type="entry name" value="mycolic_MTase"/>
    <property type="match status" value="1"/>
</dbReference>
<dbReference type="Gene3D" id="3.40.50.150">
    <property type="entry name" value="Vaccinia Virus protein VP39"/>
    <property type="match status" value="1"/>
</dbReference>
<keyword evidence="3 7" id="KW-0808">Transferase</keyword>
<dbReference type="InterPro" id="IPR003333">
    <property type="entry name" value="CMAS"/>
</dbReference>
<accession>A0A3E1HIG2</accession>
<dbReference type="GO" id="GO:0032259">
    <property type="term" value="P:methylation"/>
    <property type="evidence" value="ECO:0007669"/>
    <property type="project" value="UniProtKB-KW"/>
</dbReference>
<keyword evidence="5" id="KW-0443">Lipid metabolism</keyword>